<accession>A0AAV9ULI9</accession>
<evidence type="ECO:0000256" key="2">
    <source>
        <dbReference type="ARBA" id="ARBA00009256"/>
    </source>
</evidence>
<dbReference type="GO" id="GO:0005524">
    <property type="term" value="F:ATP binding"/>
    <property type="evidence" value="ECO:0007669"/>
    <property type="project" value="UniProtKB-KW"/>
</dbReference>
<comment type="catalytic activity">
    <reaction evidence="11">
        <text>(R)-pantoate + beta-alanine + ATP = (R)-pantothenate + AMP + diphosphate + H(+)</text>
        <dbReference type="Rhea" id="RHEA:10912"/>
        <dbReference type="ChEBI" id="CHEBI:15378"/>
        <dbReference type="ChEBI" id="CHEBI:15980"/>
        <dbReference type="ChEBI" id="CHEBI:29032"/>
        <dbReference type="ChEBI" id="CHEBI:30616"/>
        <dbReference type="ChEBI" id="CHEBI:33019"/>
        <dbReference type="ChEBI" id="CHEBI:57966"/>
        <dbReference type="ChEBI" id="CHEBI:456215"/>
        <dbReference type="EC" id="6.3.2.1"/>
    </reaction>
</comment>
<dbReference type="InterPro" id="IPR014729">
    <property type="entry name" value="Rossmann-like_a/b/a_fold"/>
</dbReference>
<keyword evidence="13" id="KW-1185">Reference proteome</keyword>
<evidence type="ECO:0000313" key="12">
    <source>
        <dbReference type="EMBL" id="KAK6343708.1"/>
    </source>
</evidence>
<dbReference type="SUPFAM" id="SSF52374">
    <property type="entry name" value="Nucleotidylyl transferase"/>
    <property type="match status" value="1"/>
</dbReference>
<dbReference type="EMBL" id="JAVHNS010000009">
    <property type="protein sequence ID" value="KAK6343708.1"/>
    <property type="molecule type" value="Genomic_DNA"/>
</dbReference>
<dbReference type="InterPro" id="IPR003721">
    <property type="entry name" value="Pantoate_ligase"/>
</dbReference>
<dbReference type="NCBIfam" id="TIGR00018">
    <property type="entry name" value="panC"/>
    <property type="match status" value="1"/>
</dbReference>
<dbReference type="EC" id="6.3.2.1" evidence="3"/>
<reference evidence="12 13" key="1">
    <citation type="submission" date="2019-10" db="EMBL/GenBank/DDBJ databases">
        <authorList>
            <person name="Palmer J.M."/>
        </authorList>
    </citation>
    <scope>NUCLEOTIDE SEQUENCE [LARGE SCALE GENOMIC DNA]</scope>
    <source>
        <strain evidence="12 13">TWF730</strain>
    </source>
</reference>
<dbReference type="GO" id="GO:0015940">
    <property type="term" value="P:pantothenate biosynthetic process"/>
    <property type="evidence" value="ECO:0007669"/>
    <property type="project" value="UniProtKB-KW"/>
</dbReference>
<evidence type="ECO:0000256" key="10">
    <source>
        <dbReference type="ARBA" id="ARBA00032806"/>
    </source>
</evidence>
<dbReference type="Gene3D" id="3.30.1300.10">
    <property type="entry name" value="Pantoate-beta-alanine ligase, C-terminal domain"/>
    <property type="match status" value="1"/>
</dbReference>
<dbReference type="Gene3D" id="3.40.50.620">
    <property type="entry name" value="HUPs"/>
    <property type="match status" value="1"/>
</dbReference>
<comment type="similarity">
    <text evidence="2">Belongs to the pantothenate synthetase family.</text>
</comment>
<evidence type="ECO:0000256" key="4">
    <source>
        <dbReference type="ARBA" id="ARBA00015647"/>
    </source>
</evidence>
<evidence type="ECO:0000256" key="7">
    <source>
        <dbReference type="ARBA" id="ARBA00022741"/>
    </source>
</evidence>
<protein>
    <recommendedName>
        <fullName evidence="4">Pantoate--beta-alanine ligase</fullName>
        <ecNumber evidence="3">6.3.2.1</ecNumber>
    </recommendedName>
    <alternativeName>
        <fullName evidence="10">Pantoate-activating enzyme</fullName>
    </alternativeName>
    <alternativeName>
        <fullName evidence="9">Pantothenate synthetase</fullName>
    </alternativeName>
</protein>
<evidence type="ECO:0000256" key="8">
    <source>
        <dbReference type="ARBA" id="ARBA00022840"/>
    </source>
</evidence>
<dbReference type="HAMAP" id="MF_00158">
    <property type="entry name" value="PanC"/>
    <property type="match status" value="1"/>
</dbReference>
<dbReference type="Pfam" id="PF02569">
    <property type="entry name" value="Pantoate_ligase"/>
    <property type="match status" value="1"/>
</dbReference>
<gene>
    <name evidence="12" type="primary">PAN6_1</name>
    <name evidence="12" type="ORF">TWF730_011298</name>
</gene>
<proteinExistence type="inferred from homology"/>
<keyword evidence="5" id="KW-0436">Ligase</keyword>
<dbReference type="PANTHER" id="PTHR21299">
    <property type="entry name" value="CYTIDYLATE KINASE/PANTOATE-BETA-ALANINE LIGASE"/>
    <property type="match status" value="1"/>
</dbReference>
<dbReference type="GO" id="GO:0004592">
    <property type="term" value="F:pantoate-beta-alanine ligase activity"/>
    <property type="evidence" value="ECO:0007669"/>
    <property type="project" value="UniProtKB-EC"/>
</dbReference>
<dbReference type="CDD" id="cd00560">
    <property type="entry name" value="PanC"/>
    <property type="match status" value="1"/>
</dbReference>
<evidence type="ECO:0000256" key="3">
    <source>
        <dbReference type="ARBA" id="ARBA00012219"/>
    </source>
</evidence>
<dbReference type="PANTHER" id="PTHR21299:SF1">
    <property type="entry name" value="PANTOATE--BETA-ALANINE LIGASE"/>
    <property type="match status" value="1"/>
</dbReference>
<sequence length="355" mass="39486">MLAPFRPCAFRRLSCKPAALIRSYYHSFHRNLSPKSKIALQTRAYSSKMQIYNAVSTYRAWRQSLPPTSTVGVVPTMGALHAGHISLARAAASENTHVVVTIFLNPAQFSPTEDLAAYPKTLETDLQKLEELNASLPSDGAGRVSAVFVPTVAEMYPAGIPLVRDQQIGTFVEVIPLSAKLEGGTRPHFFRGVATVCTKLFNITRPNKVYFGQKDVQQTVIIRRLLLDLQFDIELRVIPTEREKDGLAMSSRNVYLKGRRRDVAITIYKALKTAEGMYEGGEKRASVLLEAARRVVEDAGDEVKLDYISLNEPQLLEEVETVEQDRGVILSAAMWVLPREEGEGTVRLIDNLILS</sequence>
<keyword evidence="7" id="KW-0547">Nucleotide-binding</keyword>
<name>A0AAV9ULI9_9PEZI</name>
<comment type="pathway">
    <text evidence="1">Cofactor biosynthesis; (R)-pantothenate biosynthesis; (R)-pantothenate from (R)-pantoate and beta-alanine: step 1/1.</text>
</comment>
<dbReference type="InterPro" id="IPR042176">
    <property type="entry name" value="Pantoate_ligase_C"/>
</dbReference>
<evidence type="ECO:0000313" key="13">
    <source>
        <dbReference type="Proteomes" id="UP001373714"/>
    </source>
</evidence>
<evidence type="ECO:0000256" key="11">
    <source>
        <dbReference type="ARBA" id="ARBA00048258"/>
    </source>
</evidence>
<evidence type="ECO:0000256" key="6">
    <source>
        <dbReference type="ARBA" id="ARBA00022655"/>
    </source>
</evidence>
<keyword evidence="8" id="KW-0067">ATP-binding</keyword>
<dbReference type="Proteomes" id="UP001373714">
    <property type="component" value="Unassembled WGS sequence"/>
</dbReference>
<evidence type="ECO:0000256" key="5">
    <source>
        <dbReference type="ARBA" id="ARBA00022598"/>
    </source>
</evidence>
<organism evidence="12 13">
    <name type="scientific">Orbilia blumenaviensis</name>
    <dbReference type="NCBI Taxonomy" id="1796055"/>
    <lineage>
        <taxon>Eukaryota</taxon>
        <taxon>Fungi</taxon>
        <taxon>Dikarya</taxon>
        <taxon>Ascomycota</taxon>
        <taxon>Pezizomycotina</taxon>
        <taxon>Orbiliomycetes</taxon>
        <taxon>Orbiliales</taxon>
        <taxon>Orbiliaceae</taxon>
        <taxon>Orbilia</taxon>
    </lineage>
</organism>
<evidence type="ECO:0000256" key="1">
    <source>
        <dbReference type="ARBA" id="ARBA00004990"/>
    </source>
</evidence>
<comment type="caution">
    <text evidence="12">The sequence shown here is derived from an EMBL/GenBank/DDBJ whole genome shotgun (WGS) entry which is preliminary data.</text>
</comment>
<dbReference type="AlphaFoldDB" id="A0AAV9ULI9"/>
<keyword evidence="6" id="KW-0566">Pantothenate biosynthesis</keyword>
<evidence type="ECO:0000256" key="9">
    <source>
        <dbReference type="ARBA" id="ARBA00029902"/>
    </source>
</evidence>